<gene>
    <name evidence="7" type="ORF">J5V16_20445</name>
</gene>
<dbReference type="PROSITE" id="PS50977">
    <property type="entry name" value="HTH_TETR_2"/>
    <property type="match status" value="1"/>
</dbReference>
<dbReference type="Pfam" id="PF00440">
    <property type="entry name" value="TetR_N"/>
    <property type="match status" value="1"/>
</dbReference>
<evidence type="ECO:0000256" key="2">
    <source>
        <dbReference type="ARBA" id="ARBA00023125"/>
    </source>
</evidence>
<dbReference type="EMBL" id="JAGFNP010000013">
    <property type="protein sequence ID" value="MBO3735207.1"/>
    <property type="molecule type" value="Genomic_DNA"/>
</dbReference>
<dbReference type="Gene3D" id="1.10.357.10">
    <property type="entry name" value="Tetracycline Repressor, domain 2"/>
    <property type="match status" value="1"/>
</dbReference>
<evidence type="ECO:0000256" key="3">
    <source>
        <dbReference type="ARBA" id="ARBA00023163"/>
    </source>
</evidence>
<organism evidence="7 8">
    <name type="scientific">Glycomyces niveus</name>
    <dbReference type="NCBI Taxonomy" id="2820287"/>
    <lineage>
        <taxon>Bacteria</taxon>
        <taxon>Bacillati</taxon>
        <taxon>Actinomycetota</taxon>
        <taxon>Actinomycetes</taxon>
        <taxon>Glycomycetales</taxon>
        <taxon>Glycomycetaceae</taxon>
        <taxon>Glycomyces</taxon>
    </lineage>
</organism>
<dbReference type="InterPro" id="IPR050109">
    <property type="entry name" value="HTH-type_TetR-like_transc_reg"/>
</dbReference>
<reference evidence="7 8" key="1">
    <citation type="submission" date="2021-03" db="EMBL/GenBank/DDBJ databases">
        <title>Glycomyces sp. nov., a novel actinomycete isolated from soil.</title>
        <authorList>
            <person name="Yang X."/>
            <person name="Xu X."/>
        </authorList>
    </citation>
    <scope>NUCLEOTIDE SEQUENCE [LARGE SCALE GENOMIC DNA]</scope>
    <source>
        <strain evidence="7 8">NEAU-S30</strain>
    </source>
</reference>
<dbReference type="PANTHER" id="PTHR30055">
    <property type="entry name" value="HTH-TYPE TRANSCRIPTIONAL REGULATOR RUTR"/>
    <property type="match status" value="1"/>
</dbReference>
<evidence type="ECO:0000256" key="5">
    <source>
        <dbReference type="SAM" id="MobiDB-lite"/>
    </source>
</evidence>
<feature type="DNA-binding region" description="H-T-H motif" evidence="4">
    <location>
        <begin position="44"/>
        <end position="63"/>
    </location>
</feature>
<keyword evidence="3" id="KW-0804">Transcription</keyword>
<keyword evidence="2 4" id="KW-0238">DNA-binding</keyword>
<dbReference type="SUPFAM" id="SSF48498">
    <property type="entry name" value="Tetracyclin repressor-like, C-terminal domain"/>
    <property type="match status" value="1"/>
</dbReference>
<dbReference type="Proteomes" id="UP000681341">
    <property type="component" value="Unassembled WGS sequence"/>
</dbReference>
<feature type="domain" description="HTH tetR-type" evidence="6">
    <location>
        <begin position="21"/>
        <end position="81"/>
    </location>
</feature>
<dbReference type="SUPFAM" id="SSF46689">
    <property type="entry name" value="Homeodomain-like"/>
    <property type="match status" value="1"/>
</dbReference>
<accession>A0ABS3U8W1</accession>
<feature type="region of interest" description="Disordered" evidence="5">
    <location>
        <begin position="1"/>
        <end position="20"/>
    </location>
</feature>
<evidence type="ECO:0000256" key="1">
    <source>
        <dbReference type="ARBA" id="ARBA00023015"/>
    </source>
</evidence>
<evidence type="ECO:0000313" key="8">
    <source>
        <dbReference type="Proteomes" id="UP000681341"/>
    </source>
</evidence>
<keyword evidence="8" id="KW-1185">Reference proteome</keyword>
<dbReference type="PRINTS" id="PR00455">
    <property type="entry name" value="HTHTETR"/>
</dbReference>
<dbReference type="InterPro" id="IPR009057">
    <property type="entry name" value="Homeodomain-like_sf"/>
</dbReference>
<dbReference type="PANTHER" id="PTHR30055:SF234">
    <property type="entry name" value="HTH-TYPE TRANSCRIPTIONAL REGULATOR BETI"/>
    <property type="match status" value="1"/>
</dbReference>
<evidence type="ECO:0000256" key="4">
    <source>
        <dbReference type="PROSITE-ProRule" id="PRU00335"/>
    </source>
</evidence>
<sequence length="210" mass="23941">MQWRETGVTMSPAEPQNARGRRTRAALLRAISEIVESQGFGALTMNAVADKAGVSRRAVYLHFRSRAELIPALHFYVVEELGLTESIARVWEHDTPEAVLDEWAAHLVRVNLRAIGVDRAVRYTRHTDPDVEAYRRGVAERQRRYCRMVIERVEDAGRLAPQWTVEDAVDMLWSLISTDMLEALADECGWETVKLAQRLGLLLRRTFLAD</sequence>
<protein>
    <submittedName>
        <fullName evidence="7">TetR/AcrR family transcriptional regulator</fullName>
    </submittedName>
</protein>
<dbReference type="InterPro" id="IPR036271">
    <property type="entry name" value="Tet_transcr_reg_TetR-rel_C_sf"/>
</dbReference>
<proteinExistence type="predicted"/>
<keyword evidence="1" id="KW-0805">Transcription regulation</keyword>
<comment type="caution">
    <text evidence="7">The sequence shown here is derived from an EMBL/GenBank/DDBJ whole genome shotgun (WGS) entry which is preliminary data.</text>
</comment>
<evidence type="ECO:0000259" key="6">
    <source>
        <dbReference type="PROSITE" id="PS50977"/>
    </source>
</evidence>
<dbReference type="RefSeq" id="WP_208498831.1">
    <property type="nucleotide sequence ID" value="NZ_JAGFNP010000013.1"/>
</dbReference>
<name>A0ABS3U8W1_9ACTN</name>
<evidence type="ECO:0000313" key="7">
    <source>
        <dbReference type="EMBL" id="MBO3735207.1"/>
    </source>
</evidence>
<dbReference type="InterPro" id="IPR001647">
    <property type="entry name" value="HTH_TetR"/>
</dbReference>